<protein>
    <submittedName>
        <fullName evidence="2">Uncharacterized protein</fullName>
    </submittedName>
</protein>
<gene>
    <name evidence="2" type="ORF">HMPREF9997_02309</name>
</gene>
<evidence type="ECO:0000256" key="1">
    <source>
        <dbReference type="SAM" id="MobiDB-lite"/>
    </source>
</evidence>
<reference evidence="2 3" key="1">
    <citation type="submission" date="2012-05" db="EMBL/GenBank/DDBJ databases">
        <authorList>
            <person name="Weinstock G."/>
            <person name="Sodergren E."/>
            <person name="Lobos E.A."/>
            <person name="Fulton L."/>
            <person name="Fulton R."/>
            <person name="Courtney L."/>
            <person name="Fronick C."/>
            <person name="O'Laughlin M."/>
            <person name="Godfrey J."/>
            <person name="Wilson R.M."/>
            <person name="Miner T."/>
            <person name="Farmer C."/>
            <person name="Delehaunty K."/>
            <person name="Cordes M."/>
            <person name="Minx P."/>
            <person name="Tomlinson C."/>
            <person name="Chen J."/>
            <person name="Wollam A."/>
            <person name="Pepin K.H."/>
            <person name="Bhonagiri V."/>
            <person name="Zhang X."/>
            <person name="Suruliraj S."/>
            <person name="Warren W."/>
            <person name="Mitreva M."/>
            <person name="Mardis E.R."/>
            <person name="Wilson R.K."/>
        </authorList>
    </citation>
    <scope>NUCLEOTIDE SEQUENCE [LARGE SCALE GENOMIC DNA]</scope>
    <source>
        <strain evidence="2 3">F0235</strain>
    </source>
</reference>
<organism evidence="2 3">
    <name type="scientific">Corynebacterium durum F0235</name>
    <dbReference type="NCBI Taxonomy" id="1035195"/>
    <lineage>
        <taxon>Bacteria</taxon>
        <taxon>Bacillati</taxon>
        <taxon>Actinomycetota</taxon>
        <taxon>Actinomycetes</taxon>
        <taxon>Mycobacteriales</taxon>
        <taxon>Corynebacteriaceae</taxon>
        <taxon>Corynebacterium</taxon>
    </lineage>
</organism>
<feature type="non-terminal residue" evidence="2">
    <location>
        <position position="1"/>
    </location>
</feature>
<dbReference type="EMBL" id="AMEM01000037">
    <property type="protein sequence ID" value="EKX88635.1"/>
    <property type="molecule type" value="Genomic_DNA"/>
</dbReference>
<dbReference type="HOGENOM" id="CLU_2818307_0_0_11"/>
<evidence type="ECO:0000313" key="3">
    <source>
        <dbReference type="Proteomes" id="UP000010445"/>
    </source>
</evidence>
<keyword evidence="3" id="KW-1185">Reference proteome</keyword>
<dbReference type="AlphaFoldDB" id="L1MC65"/>
<accession>L1MC65</accession>
<proteinExistence type="predicted"/>
<sequence length="67" mass="7661">SRWVCGAMNSTTHPPHSTTQRSNPSPFHHIGNNTKIAYRHHILCQALMHIPCSSPQKLMSLRRCTHF</sequence>
<feature type="region of interest" description="Disordered" evidence="1">
    <location>
        <begin position="1"/>
        <end position="31"/>
    </location>
</feature>
<dbReference type="Proteomes" id="UP000010445">
    <property type="component" value="Unassembled WGS sequence"/>
</dbReference>
<evidence type="ECO:0000313" key="2">
    <source>
        <dbReference type="EMBL" id="EKX88635.1"/>
    </source>
</evidence>
<name>L1MC65_9CORY</name>
<feature type="compositionally biased region" description="Polar residues" evidence="1">
    <location>
        <begin position="8"/>
        <end position="31"/>
    </location>
</feature>
<comment type="caution">
    <text evidence="2">The sequence shown here is derived from an EMBL/GenBank/DDBJ whole genome shotgun (WGS) entry which is preliminary data.</text>
</comment>